<feature type="domain" description="Starch synthase catalytic" evidence="5">
    <location>
        <begin position="5"/>
        <end position="238"/>
    </location>
</feature>
<protein>
    <recommendedName>
        <fullName evidence="2">starch synthase</fullName>
        <ecNumber evidence="2">2.4.1.21</ecNumber>
    </recommendedName>
</protein>
<evidence type="ECO:0000313" key="7">
    <source>
        <dbReference type="Proteomes" id="UP000886740"/>
    </source>
</evidence>
<proteinExistence type="predicted"/>
<dbReference type="GO" id="GO:0009011">
    <property type="term" value="F:alpha-1,4-glucan glucosyltransferase (ADP-glucose donor) activity"/>
    <property type="evidence" value="ECO:0007669"/>
    <property type="project" value="UniProtKB-EC"/>
</dbReference>
<keyword evidence="3" id="KW-0328">Glycosyltransferase</keyword>
<dbReference type="AlphaFoldDB" id="A0A9D1X7Y0"/>
<evidence type="ECO:0000313" key="6">
    <source>
        <dbReference type="EMBL" id="HIX74250.1"/>
    </source>
</evidence>
<organism evidence="6 7">
    <name type="scientific">Candidatus Parabacteroides intestinipullorum</name>
    <dbReference type="NCBI Taxonomy" id="2838723"/>
    <lineage>
        <taxon>Bacteria</taxon>
        <taxon>Pseudomonadati</taxon>
        <taxon>Bacteroidota</taxon>
        <taxon>Bacteroidia</taxon>
        <taxon>Bacteroidales</taxon>
        <taxon>Tannerellaceae</taxon>
        <taxon>Parabacteroides</taxon>
    </lineage>
</organism>
<reference evidence="6" key="1">
    <citation type="journal article" date="2021" name="PeerJ">
        <title>Extensive microbial diversity within the chicken gut microbiome revealed by metagenomics and culture.</title>
        <authorList>
            <person name="Gilroy R."/>
            <person name="Ravi A."/>
            <person name="Getino M."/>
            <person name="Pursley I."/>
            <person name="Horton D.L."/>
            <person name="Alikhan N.F."/>
            <person name="Baker D."/>
            <person name="Gharbi K."/>
            <person name="Hall N."/>
            <person name="Watson M."/>
            <person name="Adriaenssens E.M."/>
            <person name="Foster-Nyarko E."/>
            <person name="Jarju S."/>
            <person name="Secka A."/>
            <person name="Antonio M."/>
            <person name="Oren A."/>
            <person name="Chaudhuri R.R."/>
            <person name="La Ragione R."/>
            <person name="Hildebrand F."/>
            <person name="Pallen M.J."/>
        </authorList>
    </citation>
    <scope>NUCLEOTIDE SEQUENCE</scope>
    <source>
        <strain evidence="6">ChiGjej6B6-14162</strain>
    </source>
</reference>
<dbReference type="PANTHER" id="PTHR45825:SF11">
    <property type="entry name" value="ALPHA AMYLASE DOMAIN-CONTAINING PROTEIN"/>
    <property type="match status" value="1"/>
</dbReference>
<comment type="caution">
    <text evidence="6">The sequence shown here is derived from an EMBL/GenBank/DDBJ whole genome shotgun (WGS) entry which is preliminary data.</text>
</comment>
<evidence type="ECO:0000256" key="3">
    <source>
        <dbReference type="ARBA" id="ARBA00022676"/>
    </source>
</evidence>
<evidence type="ECO:0000256" key="2">
    <source>
        <dbReference type="ARBA" id="ARBA00012588"/>
    </source>
</evidence>
<dbReference type="EC" id="2.4.1.21" evidence="2"/>
<dbReference type="EMBL" id="DXEL01000033">
    <property type="protein sequence ID" value="HIX74250.1"/>
    <property type="molecule type" value="Genomic_DNA"/>
</dbReference>
<name>A0A9D1X7Y0_9BACT</name>
<evidence type="ECO:0000259" key="5">
    <source>
        <dbReference type="Pfam" id="PF08323"/>
    </source>
</evidence>
<reference evidence="6" key="2">
    <citation type="submission" date="2021-04" db="EMBL/GenBank/DDBJ databases">
        <authorList>
            <person name="Gilroy R."/>
        </authorList>
    </citation>
    <scope>NUCLEOTIDE SEQUENCE</scope>
    <source>
        <strain evidence="6">ChiGjej6B6-14162</strain>
    </source>
</reference>
<accession>A0A9D1X7Y0</accession>
<evidence type="ECO:0000256" key="4">
    <source>
        <dbReference type="ARBA" id="ARBA00022679"/>
    </source>
</evidence>
<comment type="catalytic activity">
    <reaction evidence="1">
        <text>[(1-&gt;4)-alpha-D-glucosyl](n) + ADP-alpha-D-glucose = [(1-&gt;4)-alpha-D-glucosyl](n+1) + ADP + H(+)</text>
        <dbReference type="Rhea" id="RHEA:18189"/>
        <dbReference type="Rhea" id="RHEA-COMP:9584"/>
        <dbReference type="Rhea" id="RHEA-COMP:9587"/>
        <dbReference type="ChEBI" id="CHEBI:15378"/>
        <dbReference type="ChEBI" id="CHEBI:15444"/>
        <dbReference type="ChEBI" id="CHEBI:57498"/>
        <dbReference type="ChEBI" id="CHEBI:456216"/>
        <dbReference type="EC" id="2.4.1.21"/>
    </reaction>
</comment>
<gene>
    <name evidence="6" type="ORF">H9977_04320</name>
</gene>
<dbReference type="Proteomes" id="UP000886740">
    <property type="component" value="Unassembled WGS sequence"/>
</dbReference>
<dbReference type="Gene3D" id="3.40.50.2000">
    <property type="entry name" value="Glycogen Phosphorylase B"/>
    <property type="match status" value="1"/>
</dbReference>
<dbReference type="PANTHER" id="PTHR45825">
    <property type="entry name" value="GRANULE-BOUND STARCH SYNTHASE 1, CHLOROPLASTIC/AMYLOPLASTIC"/>
    <property type="match status" value="1"/>
</dbReference>
<keyword evidence="4" id="KW-0808">Transferase</keyword>
<dbReference type="SUPFAM" id="SSF53756">
    <property type="entry name" value="UDP-Glycosyltransferase/glycogen phosphorylase"/>
    <property type="match status" value="1"/>
</dbReference>
<dbReference type="Pfam" id="PF08323">
    <property type="entry name" value="Glyco_transf_5"/>
    <property type="match status" value="1"/>
</dbReference>
<sequence>MDAKRILFIAQEITPYLPESEIATICRNLPQGIQERGREIRTFMPRFGNINERRNQLHEVIRLSGMNLIIDDTDHPLIIKVASIPAARMQVYFIDNDDFFQRRSTVRDEEGNEYEDNDDRSIFFVRGVLETAKKLRWIPDLIHCHGWMSALTALYIKRMYADDPCFRDTKVVYSVYNDEFQKPFNKNFATKLKTDGAKDADVKLLKSDTSFVALSKMAIDLSDGVIQGSETINPEVAEYIANKKKILFLPYQSPETYIDEFNKFYDVVLGNSK</sequence>
<evidence type="ECO:0000256" key="1">
    <source>
        <dbReference type="ARBA" id="ARBA00001478"/>
    </source>
</evidence>
<dbReference type="InterPro" id="IPR013534">
    <property type="entry name" value="Starch_synth_cat_dom"/>
</dbReference>